<dbReference type="InterPro" id="IPR029065">
    <property type="entry name" value="Enolase_C-like"/>
</dbReference>
<dbReference type="AlphaFoldDB" id="A0A975YI81"/>
<dbReference type="Pfam" id="PF13378">
    <property type="entry name" value="MR_MLE_C"/>
    <property type="match status" value="1"/>
</dbReference>
<dbReference type="KEGG" id="elio:KO353_08460"/>
<feature type="domain" description="Mandelate racemase/muconate lactonizing enzyme C-terminal" evidence="2">
    <location>
        <begin position="130"/>
        <end position="240"/>
    </location>
</feature>
<dbReference type="GO" id="GO:0016829">
    <property type="term" value="F:lyase activity"/>
    <property type="evidence" value="ECO:0007669"/>
    <property type="project" value="UniProtKB-KW"/>
</dbReference>
<proteinExistence type="predicted"/>
<dbReference type="InterPro" id="IPR013341">
    <property type="entry name" value="Mandelate_racemase_N_dom"/>
</dbReference>
<sequence length="383" mass="40695">MRITAVSFVAVNVTPKTNWSFLVVRTEDGREGIGECTLAEHEMALESEAARLGRTLVGQDSRRRTLLARLIPHAPAGLVRHAVLSALDQALWDLEGQRVGEPIHLRLGGAVREGIKLYANINRGVAHRTPEGFAEAARRAMAEGFDAVKLAPFDPLVWEDASDPGFRAAYARGLDRVAAVRAAVGPDIAVMIDCHWRFSAGGAAALITDLAAASPFSVECPVAESNLAALRRLRGRANDRGIRLAGAETLAGLASFAPVLGAEAHDVVMHDIKYCGGHEEMRRIAALAHLHGVEIAPHNPTGPVCHAHSVHAALAIPNATLLEVQFGETPLFFEIVCGSVPAATGGRAEAPDAPGLGCALRPGVAAERPWVPIDRPWLDPRLG</sequence>
<dbReference type="PANTHER" id="PTHR48080">
    <property type="entry name" value="D-GALACTONATE DEHYDRATASE-RELATED"/>
    <property type="match status" value="1"/>
</dbReference>
<dbReference type="CDD" id="cd03316">
    <property type="entry name" value="MR_like"/>
    <property type="match status" value="1"/>
</dbReference>
<dbReference type="Proteomes" id="UP000694001">
    <property type="component" value="Chromosome"/>
</dbReference>
<reference evidence="3" key="1">
    <citation type="submission" date="2021-06" db="EMBL/GenBank/DDBJ databases">
        <title>Elioraea tepida, sp. nov., a moderately thermophilic aerobic anoxygenic phototrophic bacterium isolated from an alkaline siliceous hot spring mat community in Yellowstone National Park, WY, USA.</title>
        <authorList>
            <person name="Saini M.K."/>
            <person name="Yoshida S."/>
            <person name="Sebastian A."/>
            <person name="Hirose S."/>
            <person name="Hara E."/>
            <person name="Tamaki H."/>
            <person name="Soulier N.T."/>
            <person name="Albert I."/>
            <person name="Hanada S."/>
            <person name="Bryant D.A."/>
            <person name="Tank M."/>
        </authorList>
    </citation>
    <scope>NUCLEOTIDE SEQUENCE</scope>
    <source>
        <strain evidence="3">MS-P2</strain>
    </source>
</reference>
<evidence type="ECO:0000313" key="4">
    <source>
        <dbReference type="Proteomes" id="UP000694001"/>
    </source>
</evidence>
<dbReference type="InterPro" id="IPR034593">
    <property type="entry name" value="DgoD-like"/>
</dbReference>
<keyword evidence="4" id="KW-1185">Reference proteome</keyword>
<dbReference type="Pfam" id="PF02746">
    <property type="entry name" value="MR_MLE_N"/>
    <property type="match status" value="1"/>
</dbReference>
<dbReference type="SFLD" id="SFLDG00179">
    <property type="entry name" value="mandelate_racemase"/>
    <property type="match status" value="1"/>
</dbReference>
<name>A0A975YI81_9PROT</name>
<dbReference type="RefSeq" id="WP_218284240.1">
    <property type="nucleotide sequence ID" value="NZ_CP076448.1"/>
</dbReference>
<evidence type="ECO:0000259" key="2">
    <source>
        <dbReference type="SMART" id="SM00922"/>
    </source>
</evidence>
<dbReference type="SFLD" id="SFLDS00001">
    <property type="entry name" value="Enolase"/>
    <property type="match status" value="1"/>
</dbReference>
<dbReference type="PANTHER" id="PTHR48080:SF2">
    <property type="entry name" value="D-GALACTONATE DEHYDRATASE"/>
    <property type="match status" value="1"/>
</dbReference>
<dbReference type="SMART" id="SM00922">
    <property type="entry name" value="MR_MLE"/>
    <property type="match status" value="1"/>
</dbReference>
<dbReference type="EMBL" id="CP076448">
    <property type="protein sequence ID" value="QXM23380.1"/>
    <property type="molecule type" value="Genomic_DNA"/>
</dbReference>
<dbReference type="InterPro" id="IPR013342">
    <property type="entry name" value="Mandelate_racemase_C"/>
</dbReference>
<protein>
    <submittedName>
        <fullName evidence="3">Mandelate racemase/muconate lactonizing enzyme family protein</fullName>
    </submittedName>
</protein>
<evidence type="ECO:0000256" key="1">
    <source>
        <dbReference type="ARBA" id="ARBA00023239"/>
    </source>
</evidence>
<organism evidence="3 4">
    <name type="scientific">Elioraea tepida</name>
    <dbReference type="NCBI Taxonomy" id="2843330"/>
    <lineage>
        <taxon>Bacteria</taxon>
        <taxon>Pseudomonadati</taxon>
        <taxon>Pseudomonadota</taxon>
        <taxon>Alphaproteobacteria</taxon>
        <taxon>Acetobacterales</taxon>
        <taxon>Elioraeaceae</taxon>
        <taxon>Elioraea</taxon>
    </lineage>
</organism>
<accession>A0A975YI81</accession>
<keyword evidence="1" id="KW-0456">Lyase</keyword>
<evidence type="ECO:0000313" key="3">
    <source>
        <dbReference type="EMBL" id="QXM23380.1"/>
    </source>
</evidence>
<gene>
    <name evidence="3" type="ORF">KO353_08460</name>
</gene>